<sequence length="94" mass="11212">MLMTIVLLFAVCWLPIHVFSLLVYFYPKFLKMNLRSLLNRCYLTFKVCRSEEEDELETQGQTLSSMNTKYNRTNNKHMNGKDVKTIERQIETEI</sequence>
<evidence type="ECO:0000313" key="3">
    <source>
        <dbReference type="EMBL" id="CAD7659087.1"/>
    </source>
</evidence>
<accession>A0A7R9MFR6</accession>
<evidence type="ECO:0000256" key="2">
    <source>
        <dbReference type="SAM" id="Phobius"/>
    </source>
</evidence>
<keyword evidence="4" id="KW-1185">Reference proteome</keyword>
<proteinExistence type="predicted"/>
<keyword evidence="2" id="KW-1133">Transmembrane helix</keyword>
<feature type="compositionally biased region" description="Polar residues" evidence="1">
    <location>
        <begin position="58"/>
        <end position="77"/>
    </location>
</feature>
<organism evidence="3">
    <name type="scientific">Oppiella nova</name>
    <dbReference type="NCBI Taxonomy" id="334625"/>
    <lineage>
        <taxon>Eukaryota</taxon>
        <taxon>Metazoa</taxon>
        <taxon>Ecdysozoa</taxon>
        <taxon>Arthropoda</taxon>
        <taxon>Chelicerata</taxon>
        <taxon>Arachnida</taxon>
        <taxon>Acari</taxon>
        <taxon>Acariformes</taxon>
        <taxon>Sarcoptiformes</taxon>
        <taxon>Oribatida</taxon>
        <taxon>Brachypylina</taxon>
        <taxon>Oppioidea</taxon>
        <taxon>Oppiidae</taxon>
        <taxon>Oppiella</taxon>
    </lineage>
</organism>
<dbReference type="OrthoDB" id="10037617at2759"/>
<keyword evidence="2" id="KW-0812">Transmembrane</keyword>
<feature type="transmembrane region" description="Helical" evidence="2">
    <location>
        <begin position="6"/>
        <end position="26"/>
    </location>
</feature>
<evidence type="ECO:0000313" key="4">
    <source>
        <dbReference type="Proteomes" id="UP000728032"/>
    </source>
</evidence>
<dbReference type="Gene3D" id="1.20.1070.10">
    <property type="entry name" value="Rhodopsin 7-helix transmembrane proteins"/>
    <property type="match status" value="1"/>
</dbReference>
<feature type="region of interest" description="Disordered" evidence="1">
    <location>
        <begin position="58"/>
        <end position="82"/>
    </location>
</feature>
<gene>
    <name evidence="3" type="ORF">ONB1V03_LOCUS15683</name>
</gene>
<dbReference type="EMBL" id="CAJPVJ010016487">
    <property type="protein sequence ID" value="CAG2176249.1"/>
    <property type="molecule type" value="Genomic_DNA"/>
</dbReference>
<dbReference type="AlphaFoldDB" id="A0A7R9MFR6"/>
<dbReference type="Proteomes" id="UP000728032">
    <property type="component" value="Unassembled WGS sequence"/>
</dbReference>
<protein>
    <submittedName>
        <fullName evidence="3">Uncharacterized protein</fullName>
    </submittedName>
</protein>
<dbReference type="EMBL" id="OC931312">
    <property type="protein sequence ID" value="CAD7659087.1"/>
    <property type="molecule type" value="Genomic_DNA"/>
</dbReference>
<keyword evidence="2" id="KW-0472">Membrane</keyword>
<dbReference type="SUPFAM" id="SSF81321">
    <property type="entry name" value="Family A G protein-coupled receptor-like"/>
    <property type="match status" value="1"/>
</dbReference>
<reference evidence="3" key="1">
    <citation type="submission" date="2020-11" db="EMBL/GenBank/DDBJ databases">
        <authorList>
            <person name="Tran Van P."/>
        </authorList>
    </citation>
    <scope>NUCLEOTIDE SEQUENCE</scope>
</reference>
<name>A0A7R9MFR6_9ACAR</name>
<evidence type="ECO:0000256" key="1">
    <source>
        <dbReference type="SAM" id="MobiDB-lite"/>
    </source>
</evidence>